<organism evidence="2 3">
    <name type="scientific">Strongylocentrotus purpuratus</name>
    <name type="common">Purple sea urchin</name>
    <dbReference type="NCBI Taxonomy" id="7668"/>
    <lineage>
        <taxon>Eukaryota</taxon>
        <taxon>Metazoa</taxon>
        <taxon>Echinodermata</taxon>
        <taxon>Eleutherozoa</taxon>
        <taxon>Echinozoa</taxon>
        <taxon>Echinoidea</taxon>
        <taxon>Euechinoidea</taxon>
        <taxon>Echinacea</taxon>
        <taxon>Camarodonta</taxon>
        <taxon>Echinidea</taxon>
        <taxon>Strongylocentrotidae</taxon>
        <taxon>Strongylocentrotus</taxon>
    </lineage>
</organism>
<dbReference type="OrthoDB" id="25503at2759"/>
<dbReference type="InterPro" id="IPR035783">
    <property type="entry name" value="SPRYD3_SPRY"/>
</dbReference>
<dbReference type="InterPro" id="IPR043136">
    <property type="entry name" value="B30.2/SPRY_sf"/>
</dbReference>
<dbReference type="Pfam" id="PF00622">
    <property type="entry name" value="SPRY"/>
    <property type="match status" value="2"/>
</dbReference>
<accession>A0A7M7TGZ6</accession>
<dbReference type="InterPro" id="IPR003877">
    <property type="entry name" value="SPRY_dom"/>
</dbReference>
<evidence type="ECO:0000313" key="3">
    <source>
        <dbReference type="Proteomes" id="UP000007110"/>
    </source>
</evidence>
<evidence type="ECO:0000313" key="2">
    <source>
        <dbReference type="EnsemblMetazoa" id="XP_793412"/>
    </source>
</evidence>
<reference evidence="2" key="2">
    <citation type="submission" date="2021-01" db="UniProtKB">
        <authorList>
            <consortium name="EnsemblMetazoa"/>
        </authorList>
    </citation>
    <scope>IDENTIFICATION</scope>
</reference>
<dbReference type="SUPFAM" id="SSF49899">
    <property type="entry name" value="Concanavalin A-like lectins/glucanases"/>
    <property type="match status" value="2"/>
</dbReference>
<dbReference type="RefSeq" id="XP_793412.2">
    <property type="nucleotide sequence ID" value="XM_788319.4"/>
</dbReference>
<dbReference type="Proteomes" id="UP000007110">
    <property type="component" value="Unassembled WGS sequence"/>
</dbReference>
<reference evidence="3" key="1">
    <citation type="submission" date="2015-02" db="EMBL/GenBank/DDBJ databases">
        <title>Genome sequencing for Strongylocentrotus purpuratus.</title>
        <authorList>
            <person name="Murali S."/>
            <person name="Liu Y."/>
            <person name="Vee V."/>
            <person name="English A."/>
            <person name="Wang M."/>
            <person name="Skinner E."/>
            <person name="Han Y."/>
            <person name="Muzny D.M."/>
            <person name="Worley K.C."/>
            <person name="Gibbs R.A."/>
        </authorList>
    </citation>
    <scope>NUCLEOTIDE SEQUENCE</scope>
</reference>
<keyword evidence="3" id="KW-1185">Reference proteome</keyword>
<dbReference type="SMART" id="SM00449">
    <property type="entry name" value="SPRY"/>
    <property type="match status" value="2"/>
</dbReference>
<evidence type="ECO:0000259" key="1">
    <source>
        <dbReference type="SMART" id="SM00449"/>
    </source>
</evidence>
<dbReference type="Gene3D" id="2.60.120.920">
    <property type="match status" value="2"/>
</dbReference>
<dbReference type="OMA" id="EMVIDSC"/>
<dbReference type="FunCoup" id="A0A7M7TGZ6">
    <property type="interactions" value="550"/>
</dbReference>
<dbReference type="CDD" id="cd12908">
    <property type="entry name" value="SPRYD3"/>
    <property type="match status" value="1"/>
</dbReference>
<dbReference type="InParanoid" id="A0A7M7TGZ6"/>
<proteinExistence type="predicted"/>
<dbReference type="EnsemblMetazoa" id="XM_788319">
    <property type="protein sequence ID" value="XP_793412"/>
    <property type="gene ID" value="LOC588645"/>
</dbReference>
<feature type="domain" description="SPRY" evidence="1">
    <location>
        <begin position="119"/>
        <end position="253"/>
    </location>
</feature>
<dbReference type="InterPro" id="IPR050618">
    <property type="entry name" value="Ubq-SigPath_Reg"/>
</dbReference>
<dbReference type="CTD" id="84926"/>
<dbReference type="GeneID" id="588645"/>
<dbReference type="InterPro" id="IPR013320">
    <property type="entry name" value="ConA-like_dom_sf"/>
</dbReference>
<name>A0A7M7TGZ6_STRPU</name>
<protein>
    <recommendedName>
        <fullName evidence="1">SPRY domain-containing protein</fullName>
    </recommendedName>
</protein>
<dbReference type="PANTHER" id="PTHR12864">
    <property type="entry name" value="RAN BINDING PROTEIN 9-RELATED"/>
    <property type="match status" value="1"/>
</dbReference>
<sequence length="505" mass="56459">MDPRMDPRRRRRRLADNGEDLFAQLLGRRNMYVPPPIAANHIQPGPVNVGNPFRAPNIPPGIPPPGLRFGLQEEDKEIEFLKGQCCTLLNLYGKERSFRHTGGRNKLTAACIALVDLTEEENFFEVEIKGQGVGSEEIRVGLAMQTHPTDMHLGSTKTSIGYSVYDGKGYFGKPDMLVCPPAQNFDKVGIALHFEKAECLDEDAGTVTCPLSVVVNGKRILQHEITLDPQKPFYPAFSLGGREQHVKYLGLSRWAYQEEDMLIDDVMEEQMWRRVNHATTNGQIVTYTGKGEDFSEFGVAQGRKRLGPANHYFELEIIDPGRSCYVALGVTRKDYPANMHPGWDRGSIAYHADDGKIFTGHGVGNPFGPKCHKGDIMGCGIMFPRDYQTDSDDGSDTEEEIIDEWTPGKPNPNRLGEPAQQDNNDIRLYDFSDDDDLWLDDELINAMGVGERKQERTKVQVFFTRNGTTIGRRENVTIPAGGFYPTVGLLSPEEKVRVDLQPLSG</sequence>
<dbReference type="AlphaFoldDB" id="A0A7M7TGZ6"/>
<feature type="domain" description="SPRY" evidence="1">
    <location>
        <begin position="311"/>
        <end position="504"/>
    </location>
</feature>
<dbReference type="KEGG" id="spu:588645"/>